<feature type="compositionally biased region" description="Polar residues" evidence="1">
    <location>
        <begin position="96"/>
        <end position="118"/>
    </location>
</feature>
<reference evidence="2" key="1">
    <citation type="submission" date="2021-03" db="EMBL/GenBank/DDBJ databases">
        <title>Revisited historic fungal species revealed as producer of novel bioactive compounds through whole genome sequencing and comparative genomics.</title>
        <authorList>
            <person name="Vignolle G.A."/>
            <person name="Hochenegger N."/>
            <person name="Mach R.L."/>
            <person name="Mach-Aigner A.R."/>
            <person name="Javad Rahimi M."/>
            <person name="Salim K.A."/>
            <person name="Chan C.M."/>
            <person name="Lim L.B.L."/>
            <person name="Cai F."/>
            <person name="Druzhinina I.S."/>
            <person name="U'Ren J.M."/>
            <person name="Derntl C."/>
        </authorList>
    </citation>
    <scope>NUCLEOTIDE SEQUENCE</scope>
    <source>
        <strain evidence="2">TUCIM 5799</strain>
    </source>
</reference>
<sequence length="207" mass="22373">MDECINGESQLTVVFMEETHGNIKISCRSCAYQRPGNAQVLVSFLINATPPWQAPNGTAYEPLANNVIVSELSNGTLTRSQGYRAVESYTTMTARDGTQSSSTFPATRSARGQSSAFVPTNGLPADAPPGVDADLHASHWWEFGSIGSSSSADYVIRLTVRFKKAPEVRDDVAKSQGFVIFIFLGSTNMRTAILVLTLAPRHLLVSD</sequence>
<organism evidence="2 3">
    <name type="scientific">Neoarthrinium moseri</name>
    <dbReference type="NCBI Taxonomy" id="1658444"/>
    <lineage>
        <taxon>Eukaryota</taxon>
        <taxon>Fungi</taxon>
        <taxon>Dikarya</taxon>
        <taxon>Ascomycota</taxon>
        <taxon>Pezizomycotina</taxon>
        <taxon>Sordariomycetes</taxon>
        <taxon>Xylariomycetidae</taxon>
        <taxon>Amphisphaeriales</taxon>
        <taxon>Apiosporaceae</taxon>
        <taxon>Neoarthrinium</taxon>
    </lineage>
</organism>
<keyword evidence="3" id="KW-1185">Reference proteome</keyword>
<gene>
    <name evidence="2" type="ORF">JX265_001919</name>
</gene>
<protein>
    <submittedName>
        <fullName evidence="2">Uncharacterized protein</fullName>
    </submittedName>
</protein>
<dbReference type="Proteomes" id="UP000829685">
    <property type="component" value="Unassembled WGS sequence"/>
</dbReference>
<evidence type="ECO:0000313" key="2">
    <source>
        <dbReference type="EMBL" id="KAI1880298.1"/>
    </source>
</evidence>
<evidence type="ECO:0000313" key="3">
    <source>
        <dbReference type="Proteomes" id="UP000829685"/>
    </source>
</evidence>
<proteinExistence type="predicted"/>
<name>A0A9P9WW31_9PEZI</name>
<dbReference type="EMBL" id="JAFIMR010000003">
    <property type="protein sequence ID" value="KAI1880298.1"/>
    <property type="molecule type" value="Genomic_DNA"/>
</dbReference>
<comment type="caution">
    <text evidence="2">The sequence shown here is derived from an EMBL/GenBank/DDBJ whole genome shotgun (WGS) entry which is preliminary data.</text>
</comment>
<feature type="region of interest" description="Disordered" evidence="1">
    <location>
        <begin position="96"/>
        <end position="119"/>
    </location>
</feature>
<evidence type="ECO:0000256" key="1">
    <source>
        <dbReference type="SAM" id="MobiDB-lite"/>
    </source>
</evidence>
<accession>A0A9P9WW31</accession>
<dbReference type="AlphaFoldDB" id="A0A9P9WW31"/>